<dbReference type="OrthoDB" id="20233at10239"/>
<dbReference type="RefSeq" id="YP_001649011.1">
    <property type="nucleotide sequence ID" value="NC_010240.1"/>
</dbReference>
<organism evidence="1 2">
    <name type="scientific">Helicoverpa armigera granulovirus</name>
    <dbReference type="NCBI Taxonomy" id="489830"/>
    <lineage>
        <taxon>Viruses</taxon>
        <taxon>Viruses incertae sedis</taxon>
        <taxon>Naldaviricetes</taxon>
        <taxon>Lefavirales</taxon>
        <taxon>Baculoviridae</taxon>
        <taxon>Betabaculovirus</taxon>
        <taxon>Betabaculovirus helarmigerae</taxon>
    </lineage>
</organism>
<name>A9YMM1_9BBAC</name>
<accession>A9YMM1</accession>
<keyword evidence="2" id="KW-1185">Reference proteome</keyword>
<dbReference type="Proteomes" id="UP000203266">
    <property type="component" value="Segment"/>
</dbReference>
<evidence type="ECO:0000313" key="1">
    <source>
        <dbReference type="EMBL" id="ABY47720.1"/>
    </source>
</evidence>
<sequence>MEKFHLIHETSCENVQQILLNRYLFTSSKTQNMRSVVGGQGGSNRRIAIDPRVSLHDSKFMEKYDEVDGVYFRLHPKLHHMTDTYFDCIMVFSHKLLQDFDFLLNTEESFGFNIDEEGVVGSSPFTGRPGVTVSDYRNLKAVFDLMTDYDSTEVLIREDVPVNYLLCVMFKKIPLSGVVNLLDRDGIEYFVL</sequence>
<dbReference type="Pfam" id="PF19181">
    <property type="entry name" value="DUF5863"/>
    <property type="match status" value="1"/>
</dbReference>
<dbReference type="EMBL" id="EU255577">
    <property type="protein sequence ID" value="ABY47720.1"/>
    <property type="molecule type" value="Genomic_DNA"/>
</dbReference>
<dbReference type="GeneID" id="10973713"/>
<proteinExistence type="predicted"/>
<protein>
    <submittedName>
        <fullName evidence="1">Uncharacterized protein</fullName>
    </submittedName>
</protein>
<reference evidence="1 2" key="1">
    <citation type="journal article" date="2008" name="Virus Genes">
        <title>Genomic sequence analysis of a granulovirus isolated from the Old World bollworm, Helicoverpa armigera.</title>
        <authorList>
            <person name="Harrison R.L."/>
            <person name="Popham H.J."/>
        </authorList>
    </citation>
    <scope>NUCLEOTIDE SEQUENCE [LARGE SCALE GENOMIC DNA]</scope>
</reference>
<evidence type="ECO:0000313" key="2">
    <source>
        <dbReference type="Proteomes" id="UP000203266"/>
    </source>
</evidence>
<dbReference type="KEGG" id="vg:10973713"/>
<dbReference type="InterPro" id="IPR043846">
    <property type="entry name" value="DUF5863"/>
</dbReference>